<dbReference type="EMBL" id="KV784353">
    <property type="protein sequence ID" value="OEU22296.1"/>
    <property type="molecule type" value="Genomic_DNA"/>
</dbReference>
<dbReference type="Gene3D" id="2.130.10.10">
    <property type="entry name" value="YVTN repeat-like/Quinoprotein amine dehydrogenase"/>
    <property type="match status" value="1"/>
</dbReference>
<accession>A0A1E7FVX7</accession>
<name>A0A1E7FVX7_9STRA</name>
<feature type="repeat" description="WD" evidence="3">
    <location>
        <begin position="260"/>
        <end position="296"/>
    </location>
</feature>
<dbReference type="SMART" id="SM00320">
    <property type="entry name" value="WD40"/>
    <property type="match status" value="4"/>
</dbReference>
<feature type="repeat" description="WD" evidence="3">
    <location>
        <begin position="171"/>
        <end position="206"/>
    </location>
</feature>
<gene>
    <name evidence="4" type="ORF">FRACYDRAFT_179515</name>
</gene>
<dbReference type="InterPro" id="IPR019775">
    <property type="entry name" value="WD40_repeat_CS"/>
</dbReference>
<dbReference type="KEGG" id="fcy:FRACYDRAFT_179515"/>
<evidence type="ECO:0000256" key="2">
    <source>
        <dbReference type="ARBA" id="ARBA00022737"/>
    </source>
</evidence>
<proteinExistence type="predicted"/>
<reference evidence="4 5" key="1">
    <citation type="submission" date="2016-09" db="EMBL/GenBank/DDBJ databases">
        <title>Extensive genetic diversity and differential bi-allelic expression allows diatom success in the polar Southern Ocean.</title>
        <authorList>
            <consortium name="DOE Joint Genome Institute"/>
            <person name="Mock T."/>
            <person name="Otillar R.P."/>
            <person name="Strauss J."/>
            <person name="Dupont C."/>
            <person name="Frickenhaus S."/>
            <person name="Maumus F."/>
            <person name="Mcmullan M."/>
            <person name="Sanges R."/>
            <person name="Schmutz J."/>
            <person name="Toseland A."/>
            <person name="Valas R."/>
            <person name="Veluchamy A."/>
            <person name="Ward B.J."/>
            <person name="Allen A."/>
            <person name="Barry K."/>
            <person name="Falciatore A."/>
            <person name="Ferrante M."/>
            <person name="Fortunato A.E."/>
            <person name="Gloeckner G."/>
            <person name="Gruber A."/>
            <person name="Hipkin R."/>
            <person name="Janech M."/>
            <person name="Kroth P."/>
            <person name="Leese F."/>
            <person name="Lindquist E."/>
            <person name="Lyon B.R."/>
            <person name="Martin J."/>
            <person name="Mayer C."/>
            <person name="Parker M."/>
            <person name="Quesneville H."/>
            <person name="Raymond J."/>
            <person name="Uhlig C."/>
            <person name="Valentin K.U."/>
            <person name="Worden A.Z."/>
            <person name="Armbrust E.V."/>
            <person name="Bowler C."/>
            <person name="Green B."/>
            <person name="Moulton V."/>
            <person name="Van Oosterhout C."/>
            <person name="Grigoriev I."/>
        </authorList>
    </citation>
    <scope>NUCLEOTIDE SEQUENCE [LARGE SCALE GENOMIC DNA]</scope>
    <source>
        <strain evidence="4 5">CCMP1102</strain>
    </source>
</reference>
<dbReference type="OrthoDB" id="24670at2759"/>
<sequence>MADNGNSQSQRKEIYTYKAPWPIYSLSWSRRPDPTSQFRLAIGSYLEQYSNVVSIIKKNSASDDLGSLYQAAEFDHPYPCTKIMWSPDTRHGSQDLLATTGDYLRIWNVSDDGSGTVKKEALLNNNKTSEYCAPLTSFDWNETDPSIIGTSSIDTTVTIWDVNTSTARTQLIAHDREVFDLAFARGKDVFASVGADGSVRMFDLRSLVNSTIIYESPDLEPLLRLEWNKQDPNYMATFMGDSKKTIILDIRVPSLPVAELGGHWGSVNATAWAPHSSCHICTAGDDSQALIWDLSTMPKRPVDDPILAYNADGEINNLQWSASQPDWVSIAFDDKLQICKFPECLMFELTVLYTLRSNKCSHLINT</sequence>
<keyword evidence="2" id="KW-0677">Repeat</keyword>
<evidence type="ECO:0000256" key="1">
    <source>
        <dbReference type="ARBA" id="ARBA00022574"/>
    </source>
</evidence>
<feature type="repeat" description="WD" evidence="3">
    <location>
        <begin position="128"/>
        <end position="170"/>
    </location>
</feature>
<organism evidence="4 5">
    <name type="scientific">Fragilariopsis cylindrus CCMP1102</name>
    <dbReference type="NCBI Taxonomy" id="635003"/>
    <lineage>
        <taxon>Eukaryota</taxon>
        <taxon>Sar</taxon>
        <taxon>Stramenopiles</taxon>
        <taxon>Ochrophyta</taxon>
        <taxon>Bacillariophyta</taxon>
        <taxon>Bacillariophyceae</taxon>
        <taxon>Bacillariophycidae</taxon>
        <taxon>Bacillariales</taxon>
        <taxon>Bacillariaceae</taxon>
        <taxon>Fragilariopsis</taxon>
    </lineage>
</organism>
<dbReference type="AlphaFoldDB" id="A0A1E7FVX7"/>
<dbReference type="InterPro" id="IPR036322">
    <property type="entry name" value="WD40_repeat_dom_sf"/>
</dbReference>
<dbReference type="InParanoid" id="A0A1E7FVX7"/>
<dbReference type="Proteomes" id="UP000095751">
    <property type="component" value="Unassembled WGS sequence"/>
</dbReference>
<evidence type="ECO:0000313" key="5">
    <source>
        <dbReference type="Proteomes" id="UP000095751"/>
    </source>
</evidence>
<evidence type="ECO:0000256" key="3">
    <source>
        <dbReference type="PROSITE-ProRule" id="PRU00221"/>
    </source>
</evidence>
<dbReference type="SUPFAM" id="SSF50978">
    <property type="entry name" value="WD40 repeat-like"/>
    <property type="match status" value="1"/>
</dbReference>
<keyword evidence="5" id="KW-1185">Reference proteome</keyword>
<dbReference type="PROSITE" id="PS50082">
    <property type="entry name" value="WD_REPEATS_2"/>
    <property type="match status" value="3"/>
</dbReference>
<keyword evidence="1 3" id="KW-0853">WD repeat</keyword>
<dbReference type="Pfam" id="PF00400">
    <property type="entry name" value="WD40"/>
    <property type="match status" value="2"/>
</dbReference>
<dbReference type="InterPro" id="IPR015943">
    <property type="entry name" value="WD40/YVTN_repeat-like_dom_sf"/>
</dbReference>
<evidence type="ECO:0000313" key="4">
    <source>
        <dbReference type="EMBL" id="OEU22296.1"/>
    </source>
</evidence>
<dbReference type="InterPro" id="IPR001680">
    <property type="entry name" value="WD40_rpt"/>
</dbReference>
<dbReference type="PANTHER" id="PTHR19919">
    <property type="entry name" value="WD REPEAT CONTAINING PROTEIN"/>
    <property type="match status" value="1"/>
</dbReference>
<dbReference type="PROSITE" id="PS00678">
    <property type="entry name" value="WD_REPEATS_1"/>
    <property type="match status" value="2"/>
</dbReference>
<dbReference type="InterPro" id="IPR045159">
    <property type="entry name" value="DCAF7-like"/>
</dbReference>
<protein>
    <submittedName>
        <fullName evidence="4">Uncharacterized protein</fullName>
    </submittedName>
</protein>